<reference evidence="3 4" key="1">
    <citation type="submission" date="2016-09" db="EMBL/GenBank/DDBJ databases">
        <authorList>
            <person name="Capua I."/>
            <person name="De Benedictis P."/>
            <person name="Joannis T."/>
            <person name="Lombin L.H."/>
            <person name="Cattoli G."/>
        </authorList>
    </citation>
    <scope>NUCLEOTIDE SEQUENCE [LARGE SCALE GENOMIC DNA]</scope>
    <source>
        <strain evidence="3 4">GluBS11</strain>
    </source>
</reference>
<dbReference type="STRING" id="1619234.SAMN05421730_1001248"/>
<evidence type="ECO:0000256" key="1">
    <source>
        <dbReference type="PROSITE-ProRule" id="PRU00182"/>
    </source>
</evidence>
<keyword evidence="1" id="KW-0694">RNA-binding</keyword>
<evidence type="ECO:0000313" key="4">
    <source>
        <dbReference type="Proteomes" id="UP000199315"/>
    </source>
</evidence>
<dbReference type="SUPFAM" id="SSF55174">
    <property type="entry name" value="Alpha-L RNA-binding motif"/>
    <property type="match status" value="1"/>
</dbReference>
<dbReference type="RefSeq" id="WP_091228926.1">
    <property type="nucleotide sequence ID" value="NZ_FMKA01000001.1"/>
</dbReference>
<proteinExistence type="predicted"/>
<dbReference type="PROSITE" id="PS50889">
    <property type="entry name" value="S4"/>
    <property type="match status" value="1"/>
</dbReference>
<accession>A0A1D3TNW8</accession>
<dbReference type="GO" id="GO:0003723">
    <property type="term" value="F:RNA binding"/>
    <property type="evidence" value="ECO:0007669"/>
    <property type="project" value="UniProtKB-KW"/>
</dbReference>
<feature type="domain" description="RNA-binding S4" evidence="2">
    <location>
        <begin position="175"/>
        <end position="236"/>
    </location>
</feature>
<name>A0A1D3TNW8_9FIRM</name>
<evidence type="ECO:0000313" key="3">
    <source>
        <dbReference type="EMBL" id="SCP95026.1"/>
    </source>
</evidence>
<dbReference type="InterPro" id="IPR012677">
    <property type="entry name" value="Nucleotide-bd_a/b_plait_sf"/>
</dbReference>
<dbReference type="EMBL" id="FMKA01000001">
    <property type="protein sequence ID" value="SCP95026.1"/>
    <property type="molecule type" value="Genomic_DNA"/>
</dbReference>
<dbReference type="OrthoDB" id="9812787at2"/>
<dbReference type="InterPro" id="IPR040591">
    <property type="entry name" value="RqcP2_RBD"/>
</dbReference>
<dbReference type="Gene3D" id="3.30.70.330">
    <property type="match status" value="1"/>
</dbReference>
<organism evidence="3 4">
    <name type="scientific">Anaerobium acetethylicum</name>
    <dbReference type="NCBI Taxonomy" id="1619234"/>
    <lineage>
        <taxon>Bacteria</taxon>
        <taxon>Bacillati</taxon>
        <taxon>Bacillota</taxon>
        <taxon>Clostridia</taxon>
        <taxon>Lachnospirales</taxon>
        <taxon>Lachnospiraceae</taxon>
        <taxon>Anaerobium</taxon>
    </lineage>
</organism>
<keyword evidence="4" id="KW-1185">Reference proteome</keyword>
<dbReference type="Pfam" id="PF17774">
    <property type="entry name" value="YlmH_RBD"/>
    <property type="match status" value="1"/>
</dbReference>
<gene>
    <name evidence="3" type="ORF">SAMN05421730_1001248</name>
</gene>
<dbReference type="InterPro" id="IPR002942">
    <property type="entry name" value="S4_RNA-bd"/>
</dbReference>
<protein>
    <submittedName>
        <fullName evidence="3">RNA-binding protein YlmH, contains S4-like domain</fullName>
    </submittedName>
</protein>
<sequence>MTKEELILQKKLIDTAFSAYYKNIVTFTDFLNLNELKILHSTHNEFPAVRWETFGGYGLAERQMAAFIPEDLYYEIEYPLICVKVEPLNRKFSDSLTHRDFLGAVLNLGIDRSRIGDIVVKDNTGYIIAACSFGGFLANELVRVKHTNVRTTIDSLENISSAQEFDEICGSVASARIDSIMALAFSSSRSSMSVLAEDGNVFINGRQNLSNSTVLKPDDIVSIRGKGKFIFKEVVSQTKKGRYFIKILKYV</sequence>
<evidence type="ECO:0000259" key="2">
    <source>
        <dbReference type="SMART" id="SM00363"/>
    </source>
</evidence>
<dbReference type="Proteomes" id="UP000199315">
    <property type="component" value="Unassembled WGS sequence"/>
</dbReference>
<dbReference type="SMART" id="SM00363">
    <property type="entry name" value="S4"/>
    <property type="match status" value="1"/>
</dbReference>
<dbReference type="Gene3D" id="3.30.1370.160">
    <property type="match status" value="1"/>
</dbReference>
<dbReference type="AlphaFoldDB" id="A0A1D3TNW8"/>